<reference evidence="3" key="1">
    <citation type="submission" date="2017-01" db="EMBL/GenBank/DDBJ databases">
        <title>Novel pathways for hydrocarbon cycling and metabolic interdependencies in hydrothermal sediment communities.</title>
        <authorList>
            <person name="Dombrowski N."/>
            <person name="Seitz K."/>
            <person name="Teske A."/>
            <person name="Baker B."/>
        </authorList>
    </citation>
    <scope>NUCLEOTIDE SEQUENCE [LARGE SCALE GENOMIC DNA]</scope>
</reference>
<feature type="signal peptide" evidence="1">
    <location>
        <begin position="1"/>
        <end position="24"/>
    </location>
</feature>
<dbReference type="Proteomes" id="UP000191663">
    <property type="component" value="Unassembled WGS sequence"/>
</dbReference>
<name>A0A1V4QEW3_UNCW3</name>
<comment type="caution">
    <text evidence="2">The sequence shown here is derived from an EMBL/GenBank/DDBJ whole genome shotgun (WGS) entry which is preliminary data.</text>
</comment>
<evidence type="ECO:0000256" key="1">
    <source>
        <dbReference type="SAM" id="SignalP"/>
    </source>
</evidence>
<evidence type="ECO:0000313" key="2">
    <source>
        <dbReference type="EMBL" id="OPX17541.1"/>
    </source>
</evidence>
<evidence type="ECO:0008006" key="4">
    <source>
        <dbReference type="Google" id="ProtNLM"/>
    </source>
</evidence>
<gene>
    <name evidence="2" type="ORF">BXT86_05965</name>
</gene>
<evidence type="ECO:0000313" key="3">
    <source>
        <dbReference type="Proteomes" id="UP000191663"/>
    </source>
</evidence>
<sequence length="286" mass="33468">MKKITLFICLMSVSLIWGSNTRMAVLGAGDYIDDIVNSAIYPQQLVMYKNQLYGDITSSTSDFGFIIAPVPRYGCLGLWQAGLEEDYFTIGYGLSLFQFRLGFFFVPVEDQLQYGFGIGRYYFNRGFDLSFLINDQTDDEWYNLNLRLFKQKDDFVIVPRYKLHYYKEPFDYQQHRIGLMIQRYVLNEGFVFVGGEYDFCRGDIENDSTNFYAGLDLPLNRRFVLLLGFNENFINGFESPHWNIEAGIGLRIREFHIDFKLNRERFFNKDLTFISGVGIDLNFGQF</sequence>
<proteinExistence type="predicted"/>
<accession>A0A1V4QEW3</accession>
<dbReference type="EMBL" id="MUKB01000111">
    <property type="protein sequence ID" value="OPX17541.1"/>
    <property type="molecule type" value="Genomic_DNA"/>
</dbReference>
<feature type="chain" id="PRO_5012121443" description="Bacterial surface antigen (D15) domain-containing protein" evidence="1">
    <location>
        <begin position="25"/>
        <end position="286"/>
    </location>
</feature>
<dbReference type="AlphaFoldDB" id="A0A1V4QEW3"/>
<organism evidence="2 3">
    <name type="scientific">candidate division WOR-3 bacterium 4484_100</name>
    <dbReference type="NCBI Taxonomy" id="1936077"/>
    <lineage>
        <taxon>Bacteria</taxon>
        <taxon>Bacteria division WOR-3</taxon>
    </lineage>
</organism>
<protein>
    <recommendedName>
        <fullName evidence="4">Bacterial surface antigen (D15) domain-containing protein</fullName>
    </recommendedName>
</protein>
<keyword evidence="1" id="KW-0732">Signal</keyword>